<dbReference type="Proteomes" id="UP000031982">
    <property type="component" value="Unassembled WGS sequence"/>
</dbReference>
<comment type="caution">
    <text evidence="1">The sequence shown here is derived from an EMBL/GenBank/DDBJ whole genome shotgun (WGS) entry which is preliminary data.</text>
</comment>
<organism evidence="1 2">
    <name type="scientific">Bacillus badius</name>
    <dbReference type="NCBI Taxonomy" id="1455"/>
    <lineage>
        <taxon>Bacteria</taxon>
        <taxon>Bacillati</taxon>
        <taxon>Bacillota</taxon>
        <taxon>Bacilli</taxon>
        <taxon>Bacillales</taxon>
        <taxon>Bacillaceae</taxon>
        <taxon>Pseudobacillus</taxon>
    </lineage>
</organism>
<protein>
    <submittedName>
        <fullName evidence="1">Uncharacterized protein</fullName>
    </submittedName>
</protein>
<gene>
    <name evidence="1" type="ORF">SD77_3924</name>
</gene>
<proteinExistence type="predicted"/>
<name>A0ABR5AX71_BACBA</name>
<evidence type="ECO:0000313" key="1">
    <source>
        <dbReference type="EMBL" id="KIL78813.1"/>
    </source>
</evidence>
<sequence>MEKWRKQERSTVIGWAAGQGSSVFLVSFADEIIKESRQ</sequence>
<keyword evidence="2" id="KW-1185">Reference proteome</keyword>
<accession>A0ABR5AX71</accession>
<dbReference type="EMBL" id="JXLP01000006">
    <property type="protein sequence ID" value="KIL78813.1"/>
    <property type="molecule type" value="Genomic_DNA"/>
</dbReference>
<reference evidence="1 2" key="1">
    <citation type="submission" date="2015-01" db="EMBL/GenBank/DDBJ databases">
        <title>Genome Assembly of Bacillus badius MTCC 1458.</title>
        <authorList>
            <person name="Verma A."/>
            <person name="Khatri I."/>
            <person name="Mual P."/>
            <person name="Subramanian S."/>
            <person name="Krishnamurthi S."/>
        </authorList>
    </citation>
    <scope>NUCLEOTIDE SEQUENCE [LARGE SCALE GENOMIC DNA]</scope>
    <source>
        <strain evidence="1 2">MTCC 1458</strain>
    </source>
</reference>
<evidence type="ECO:0000313" key="2">
    <source>
        <dbReference type="Proteomes" id="UP000031982"/>
    </source>
</evidence>